<dbReference type="Proteomes" id="UP000828048">
    <property type="component" value="Chromosome 6"/>
</dbReference>
<keyword evidence="2" id="KW-1185">Reference proteome</keyword>
<proteinExistence type="predicted"/>
<name>A0ACB7XB15_9ERIC</name>
<evidence type="ECO:0000313" key="1">
    <source>
        <dbReference type="EMBL" id="KAH7837948.1"/>
    </source>
</evidence>
<organism evidence="1 2">
    <name type="scientific">Vaccinium darrowii</name>
    <dbReference type="NCBI Taxonomy" id="229202"/>
    <lineage>
        <taxon>Eukaryota</taxon>
        <taxon>Viridiplantae</taxon>
        <taxon>Streptophyta</taxon>
        <taxon>Embryophyta</taxon>
        <taxon>Tracheophyta</taxon>
        <taxon>Spermatophyta</taxon>
        <taxon>Magnoliopsida</taxon>
        <taxon>eudicotyledons</taxon>
        <taxon>Gunneridae</taxon>
        <taxon>Pentapetalae</taxon>
        <taxon>asterids</taxon>
        <taxon>Ericales</taxon>
        <taxon>Ericaceae</taxon>
        <taxon>Vaccinioideae</taxon>
        <taxon>Vaccinieae</taxon>
        <taxon>Vaccinium</taxon>
    </lineage>
</organism>
<comment type="caution">
    <text evidence="1">The sequence shown here is derived from an EMBL/GenBank/DDBJ whole genome shotgun (WGS) entry which is preliminary data.</text>
</comment>
<protein>
    <submittedName>
        <fullName evidence="1">Uncharacterized protein</fullName>
    </submittedName>
</protein>
<accession>A0ACB7XB15</accession>
<evidence type="ECO:0000313" key="2">
    <source>
        <dbReference type="Proteomes" id="UP000828048"/>
    </source>
</evidence>
<gene>
    <name evidence="1" type="ORF">Vadar_020006</name>
</gene>
<dbReference type="EMBL" id="CM037156">
    <property type="protein sequence ID" value="KAH7837948.1"/>
    <property type="molecule type" value="Genomic_DNA"/>
</dbReference>
<sequence length="799" mass="85108">MDRFWALVFTATAIFLYVPLISHCQTTQTFIVRVQNDLKPSVFSSVEDWYSATLRTITSYPLNSLESRTIKTRKQTDFLHVYKTVFHGFSARLTAAQARELSKRPEVLGVLPDRVLQIQTTRTPSFLGLTGNNPTGLITKSDSGSNLIIGLLDTGITPERRSFHDVGLGPVPTRWKGECIGGDKFTNTSCNKKIIGARYFSAGYEASVGTRNSTDVLSPRDSNGHGTHTASTAAGREVTNASLFGLATGVAVGIAPKARIAVYKICWNNGCLDSDILAGFDKAVEDGVDIISLSVGSDGGSIPYNFDPIAIGSFGAMERGVFVYASAGNSGPAEMLVANVAPWITTVGASTIDRKFPVDLILANGTVITGSSSYNGKPLDGKTYFPLIYAADAVKDNSSESFPFPSLCLPGSLDEKLVRGKIVVCDRGEVSRFAKGIAVREAGGVGVVVAGVPPDGEGLMAEPHLIPGLLVTESDGNKVRDYISASKKPMATIVSHGTRLGVKPAPVVASFSSRGPNAESLYVLKPDMIAPGVDILAAWPDTMSPSQLAEDTRRSEFNILSGTSMSCPHVSGLAALLKAAHPDWSPAMIKSALMTTAYTVDNSGKPLLDEKDYSVLSVWGTGAGHVDPEKAADPGLVYDLTVSDYLDFLCSSNYSVGDIERLTHIRPVSCNGTKSTPWELNYPAISVAVDMSSQLAKFEVTATRTATHVSDGGASSYTVTVVPPRGVKVIVDPPKLEFIEKGEKKSYVVRISGANEPPGKVSTESGKLTWTDGKHEVTSPIVVVWQGSNWDADIHAGTR</sequence>
<reference evidence="1 2" key="1">
    <citation type="journal article" date="2021" name="Hortic Res">
        <title>High-quality reference genome and annotation aids understanding of berry development for evergreen blueberry (Vaccinium darrowii).</title>
        <authorList>
            <person name="Yu J."/>
            <person name="Hulse-Kemp A.M."/>
            <person name="Babiker E."/>
            <person name="Staton M."/>
        </authorList>
    </citation>
    <scope>NUCLEOTIDE SEQUENCE [LARGE SCALE GENOMIC DNA]</scope>
    <source>
        <strain evidence="2">cv. NJ 8807/NJ 8810</strain>
        <tissue evidence="1">Young leaf</tissue>
    </source>
</reference>